<proteinExistence type="predicted"/>
<accession>A0A365H8E1</accession>
<dbReference type="GO" id="GO:0003700">
    <property type="term" value="F:DNA-binding transcription factor activity"/>
    <property type="evidence" value="ECO:0007669"/>
    <property type="project" value="TreeGrafter"/>
</dbReference>
<dbReference type="PROSITE" id="PS50932">
    <property type="entry name" value="HTH_LACI_2"/>
    <property type="match status" value="1"/>
</dbReference>
<dbReference type="InterPro" id="IPR010982">
    <property type="entry name" value="Lambda_DNA-bd_dom_sf"/>
</dbReference>
<feature type="domain" description="HTH lacI-type" evidence="4">
    <location>
        <begin position="4"/>
        <end position="58"/>
    </location>
</feature>
<keyword evidence="6" id="KW-1185">Reference proteome</keyword>
<organism evidence="5 6">
    <name type="scientific">Actinomadura craniellae</name>
    <dbReference type="NCBI Taxonomy" id="2231787"/>
    <lineage>
        <taxon>Bacteria</taxon>
        <taxon>Bacillati</taxon>
        <taxon>Actinomycetota</taxon>
        <taxon>Actinomycetes</taxon>
        <taxon>Streptosporangiales</taxon>
        <taxon>Thermomonosporaceae</taxon>
        <taxon>Actinomadura</taxon>
    </lineage>
</organism>
<dbReference type="CDD" id="cd01392">
    <property type="entry name" value="HTH_LacI"/>
    <property type="match status" value="1"/>
</dbReference>
<reference evidence="5 6" key="1">
    <citation type="submission" date="2018-06" db="EMBL/GenBank/DDBJ databases">
        <title>Actinomadura craniellae sp. nov. isolated from marine sponge Craniella sp.</title>
        <authorList>
            <person name="Li L."/>
            <person name="Xu Q.H."/>
            <person name="Lin H.W."/>
            <person name="Lu Y.H."/>
        </authorList>
    </citation>
    <scope>NUCLEOTIDE SEQUENCE [LARGE SCALE GENOMIC DNA]</scope>
    <source>
        <strain evidence="5 6">LHW63021</strain>
    </source>
</reference>
<evidence type="ECO:0000256" key="2">
    <source>
        <dbReference type="ARBA" id="ARBA00023125"/>
    </source>
</evidence>
<dbReference type="Pfam" id="PF00356">
    <property type="entry name" value="LacI"/>
    <property type="match status" value="1"/>
</dbReference>
<dbReference type="Pfam" id="PF13377">
    <property type="entry name" value="Peripla_BP_3"/>
    <property type="match status" value="1"/>
</dbReference>
<dbReference type="PANTHER" id="PTHR30146:SF109">
    <property type="entry name" value="HTH-TYPE TRANSCRIPTIONAL REGULATOR GALS"/>
    <property type="match status" value="1"/>
</dbReference>
<dbReference type="InterPro" id="IPR028082">
    <property type="entry name" value="Peripla_BP_I"/>
</dbReference>
<dbReference type="OrthoDB" id="37081at2"/>
<evidence type="ECO:0000256" key="1">
    <source>
        <dbReference type="ARBA" id="ARBA00023015"/>
    </source>
</evidence>
<dbReference type="GO" id="GO:0000976">
    <property type="term" value="F:transcription cis-regulatory region binding"/>
    <property type="evidence" value="ECO:0007669"/>
    <property type="project" value="TreeGrafter"/>
</dbReference>
<dbReference type="RefSeq" id="WP_111866049.1">
    <property type="nucleotide sequence ID" value="NZ_QLYX01000004.1"/>
</dbReference>
<evidence type="ECO:0000256" key="3">
    <source>
        <dbReference type="ARBA" id="ARBA00023163"/>
    </source>
</evidence>
<dbReference type="PANTHER" id="PTHR30146">
    <property type="entry name" value="LACI-RELATED TRANSCRIPTIONAL REPRESSOR"/>
    <property type="match status" value="1"/>
</dbReference>
<dbReference type="SMART" id="SM00354">
    <property type="entry name" value="HTH_LACI"/>
    <property type="match status" value="1"/>
</dbReference>
<dbReference type="InterPro" id="IPR046335">
    <property type="entry name" value="LacI/GalR-like_sensor"/>
</dbReference>
<dbReference type="InterPro" id="IPR000843">
    <property type="entry name" value="HTH_LacI"/>
</dbReference>
<keyword evidence="2" id="KW-0238">DNA-binding</keyword>
<dbReference type="Gene3D" id="1.10.260.40">
    <property type="entry name" value="lambda repressor-like DNA-binding domains"/>
    <property type="match status" value="1"/>
</dbReference>
<dbReference type="SUPFAM" id="SSF47413">
    <property type="entry name" value="lambda repressor-like DNA-binding domains"/>
    <property type="match status" value="1"/>
</dbReference>
<dbReference type="Proteomes" id="UP000251891">
    <property type="component" value="Unassembled WGS sequence"/>
</dbReference>
<evidence type="ECO:0000313" key="5">
    <source>
        <dbReference type="EMBL" id="RAY15341.1"/>
    </source>
</evidence>
<evidence type="ECO:0000259" key="4">
    <source>
        <dbReference type="PROSITE" id="PS50932"/>
    </source>
</evidence>
<protein>
    <recommendedName>
        <fullName evidence="4">HTH lacI-type domain-containing protein</fullName>
    </recommendedName>
</protein>
<dbReference type="EMBL" id="QLYX01000004">
    <property type="protein sequence ID" value="RAY15341.1"/>
    <property type="molecule type" value="Genomic_DNA"/>
</dbReference>
<dbReference type="AlphaFoldDB" id="A0A365H8E1"/>
<sequence>MPQSSIREVARHAGVSVGTVSNVLNRPDLVAEATRVRVQAAIAELGFVRNESARRLRQGPPAPGGGVVGVLIRDVANPYFTDVARGTEAVLSAHGIDALWCTSEGSRDKELRCLDFLHEHGAAAVLIMPVGQGAESVARARAHGMGVVTLDRELPRADGCTARADHGAGGALAARHLIDRGRTRLAFVTGAPNSPPCRQRQAGAVRELARDGHEPLLTLPQGDMTPTLGQEAARRLLALPRPPTGVFCANDLLAIGVVNELLRQGVRVPEDIAVIGYDDIELAATAAVPLTTVRQPRNELGQIAAELALAESGTASDHVHRHVVLAPELVVRDST</sequence>
<comment type="caution">
    <text evidence="5">The sequence shown here is derived from an EMBL/GenBank/DDBJ whole genome shotgun (WGS) entry which is preliminary data.</text>
</comment>
<keyword evidence="1" id="KW-0805">Transcription regulation</keyword>
<evidence type="ECO:0000313" key="6">
    <source>
        <dbReference type="Proteomes" id="UP000251891"/>
    </source>
</evidence>
<name>A0A365H8E1_9ACTN</name>
<dbReference type="PROSITE" id="PS00356">
    <property type="entry name" value="HTH_LACI_1"/>
    <property type="match status" value="1"/>
</dbReference>
<keyword evidence="3" id="KW-0804">Transcription</keyword>
<gene>
    <name evidence="5" type="ORF">DPM19_11590</name>
</gene>
<dbReference type="SUPFAM" id="SSF53822">
    <property type="entry name" value="Periplasmic binding protein-like I"/>
    <property type="match status" value="1"/>
</dbReference>
<dbReference type="Gene3D" id="3.40.50.2300">
    <property type="match status" value="2"/>
</dbReference>